<feature type="region of interest" description="Disordered" evidence="1">
    <location>
        <begin position="58"/>
        <end position="129"/>
    </location>
</feature>
<proteinExistence type="predicted"/>
<evidence type="ECO:0000313" key="2">
    <source>
        <dbReference type="EMBL" id="KEQ69239.1"/>
    </source>
</evidence>
<dbReference type="GeneID" id="25412275"/>
<protein>
    <submittedName>
        <fullName evidence="2">Uncharacterized protein</fullName>
    </submittedName>
</protein>
<dbReference type="Proteomes" id="UP000027730">
    <property type="component" value="Unassembled WGS sequence"/>
</dbReference>
<organism evidence="2 3">
    <name type="scientific">Aureobasidium namibiae CBS 147.97</name>
    <dbReference type="NCBI Taxonomy" id="1043004"/>
    <lineage>
        <taxon>Eukaryota</taxon>
        <taxon>Fungi</taxon>
        <taxon>Dikarya</taxon>
        <taxon>Ascomycota</taxon>
        <taxon>Pezizomycotina</taxon>
        <taxon>Dothideomycetes</taxon>
        <taxon>Dothideomycetidae</taxon>
        <taxon>Dothideales</taxon>
        <taxon>Saccotheciaceae</taxon>
        <taxon>Aureobasidium</taxon>
    </lineage>
</organism>
<name>A0A074WCE7_9PEZI</name>
<evidence type="ECO:0000313" key="3">
    <source>
        <dbReference type="Proteomes" id="UP000027730"/>
    </source>
</evidence>
<dbReference type="HOGENOM" id="CLU_1796426_0_0_1"/>
<dbReference type="EMBL" id="KL584722">
    <property type="protein sequence ID" value="KEQ69239.1"/>
    <property type="molecule type" value="Genomic_DNA"/>
</dbReference>
<dbReference type="STRING" id="1043004.A0A074WCE7"/>
<reference evidence="2 3" key="1">
    <citation type="journal article" date="2014" name="BMC Genomics">
        <title>Genome sequencing of four Aureobasidium pullulans varieties: biotechnological potential, stress tolerance, and description of new species.</title>
        <authorList>
            <person name="Gostin Ar C."/>
            <person name="Ohm R.A."/>
            <person name="Kogej T."/>
            <person name="Sonjak S."/>
            <person name="Turk M."/>
            <person name="Zajc J."/>
            <person name="Zalar P."/>
            <person name="Grube M."/>
            <person name="Sun H."/>
            <person name="Han J."/>
            <person name="Sharma A."/>
            <person name="Chiniquy J."/>
            <person name="Ngan C.Y."/>
            <person name="Lipzen A."/>
            <person name="Barry K."/>
            <person name="Grigoriev I.V."/>
            <person name="Gunde-Cimerman N."/>
        </authorList>
    </citation>
    <scope>NUCLEOTIDE SEQUENCE [LARGE SCALE GENOMIC DNA]</scope>
    <source>
        <strain evidence="2 3">CBS 147.97</strain>
    </source>
</reference>
<dbReference type="AlphaFoldDB" id="A0A074WCE7"/>
<sequence>MPAALSDTQNRYLAMAWLCIDAEPKIDYEKFSRLTGSKTAASAREMLRVTKKKLLEFDSASSTANGTVAPPNTPAVKTPRKRATPKTKSTTKAKSTKKRKVASDSDNSEDDDETPVKKKTVVKSEPTIM</sequence>
<keyword evidence="3" id="KW-1185">Reference proteome</keyword>
<feature type="compositionally biased region" description="Basic residues" evidence="1">
    <location>
        <begin position="78"/>
        <end position="100"/>
    </location>
</feature>
<dbReference type="OrthoDB" id="5403747at2759"/>
<dbReference type="RefSeq" id="XP_013423429.1">
    <property type="nucleotide sequence ID" value="XM_013567975.1"/>
</dbReference>
<accession>A0A074WCE7</accession>
<gene>
    <name evidence="2" type="ORF">M436DRAFT_56282</name>
</gene>
<evidence type="ECO:0000256" key="1">
    <source>
        <dbReference type="SAM" id="MobiDB-lite"/>
    </source>
</evidence>